<comment type="caution">
    <text evidence="1">The sequence shown here is derived from an EMBL/GenBank/DDBJ whole genome shotgun (WGS) entry which is preliminary data.</text>
</comment>
<name>A0A4Q9RAM0_9GAMM</name>
<organism evidence="1 2">
    <name type="scientific">Stutzerimonas kirkiae</name>
    <dbReference type="NCBI Taxonomy" id="2211392"/>
    <lineage>
        <taxon>Bacteria</taxon>
        <taxon>Pseudomonadati</taxon>
        <taxon>Pseudomonadota</taxon>
        <taxon>Gammaproteobacteria</taxon>
        <taxon>Pseudomonadales</taxon>
        <taxon>Pseudomonadaceae</taxon>
        <taxon>Stutzerimonas</taxon>
    </lineage>
</organism>
<dbReference type="EMBL" id="QJUP01000008">
    <property type="protein sequence ID" value="TBU97784.1"/>
    <property type="molecule type" value="Genomic_DNA"/>
</dbReference>
<evidence type="ECO:0000313" key="2">
    <source>
        <dbReference type="Proteomes" id="UP000292639"/>
    </source>
</evidence>
<dbReference type="Proteomes" id="UP000292639">
    <property type="component" value="Unassembled WGS sequence"/>
</dbReference>
<dbReference type="NCBIfam" id="NF041023">
    <property type="entry name" value="PP0621_fam"/>
    <property type="match status" value="1"/>
</dbReference>
<dbReference type="OrthoDB" id="9814432at2"/>
<sequence length="78" mass="9102">MMLLRLLLWVALIGAIIWLWRRATRKPKLRPEQPTAQPMVRCATCGVHVPQDQALQSERQWYCSKAHLPRNGQPRDQS</sequence>
<keyword evidence="2" id="KW-1185">Reference proteome</keyword>
<dbReference type="AlphaFoldDB" id="A0A4Q9RAM0"/>
<evidence type="ECO:0008006" key="3">
    <source>
        <dbReference type="Google" id="ProtNLM"/>
    </source>
</evidence>
<gene>
    <name evidence="1" type="ORF">DNJ96_08000</name>
</gene>
<evidence type="ECO:0000313" key="1">
    <source>
        <dbReference type="EMBL" id="TBU97784.1"/>
    </source>
</evidence>
<proteinExistence type="predicted"/>
<reference evidence="1 2" key="1">
    <citation type="submission" date="2018-06" db="EMBL/GenBank/DDBJ databases">
        <title>Three novel Pseudomonas species isolated from symptomatic oak.</title>
        <authorList>
            <person name="Bueno-Gonzalez V."/>
            <person name="Brady C."/>
        </authorList>
    </citation>
    <scope>NUCLEOTIDE SEQUENCE [LARGE SCALE GENOMIC DNA]</scope>
    <source>
        <strain evidence="1 2">P17C</strain>
    </source>
</reference>
<protein>
    <recommendedName>
        <fullName evidence="3">MYND finger</fullName>
    </recommendedName>
</protein>
<dbReference type="InterPro" id="IPR049708">
    <property type="entry name" value="PP0621-like"/>
</dbReference>
<accession>A0A4Q9RAM0</accession>